<proteinExistence type="inferred from homology"/>
<dbReference type="SUPFAM" id="SSF52402">
    <property type="entry name" value="Adenine nucleotide alpha hydrolases-like"/>
    <property type="match status" value="1"/>
</dbReference>
<dbReference type="Proteomes" id="UP000607197">
    <property type="component" value="Unassembled WGS sequence"/>
</dbReference>
<dbReference type="Gene3D" id="3.40.50.620">
    <property type="entry name" value="HUPs"/>
    <property type="match status" value="1"/>
</dbReference>
<dbReference type="InterPro" id="IPR006016">
    <property type="entry name" value="UspA"/>
</dbReference>
<sequence length="147" mass="15535">MAYTVLVPVDTDTTRARGQVDYVETLVDNGTDVDVVVLHVFPEVQPAESAKIDLRGYAETPDSVAYAVDALESIGVDVEERAESGEPEDGILAVADDVDADDIAVGGRQRSPAGKLLFGSVAQSVILKSTRPVTSTKPKSDAESESE</sequence>
<dbReference type="CDD" id="cd00293">
    <property type="entry name" value="USP-like"/>
    <property type="match status" value="1"/>
</dbReference>
<keyword evidence="4" id="KW-1185">Reference proteome</keyword>
<reference evidence="3" key="2">
    <citation type="submission" date="2020-09" db="EMBL/GenBank/DDBJ databases">
        <authorList>
            <person name="Sun Q."/>
            <person name="Ohkuma M."/>
        </authorList>
    </citation>
    <scope>NUCLEOTIDE SEQUENCE</scope>
    <source>
        <strain evidence="3">JCM 19596</strain>
    </source>
</reference>
<organism evidence="3 4">
    <name type="scientific">Halocalculus aciditolerans</name>
    <dbReference type="NCBI Taxonomy" id="1383812"/>
    <lineage>
        <taxon>Archaea</taxon>
        <taxon>Methanobacteriati</taxon>
        <taxon>Methanobacteriota</taxon>
        <taxon>Stenosarchaea group</taxon>
        <taxon>Halobacteria</taxon>
        <taxon>Halobacteriales</taxon>
        <taxon>Halobacteriaceae</taxon>
        <taxon>Halocalculus</taxon>
    </lineage>
</organism>
<comment type="caution">
    <text evidence="3">The sequence shown here is derived from an EMBL/GenBank/DDBJ whole genome shotgun (WGS) entry which is preliminary data.</text>
</comment>
<name>A0A830F527_9EURY</name>
<protein>
    <recommendedName>
        <fullName evidence="2">UspA domain-containing protein</fullName>
    </recommendedName>
</protein>
<dbReference type="PANTHER" id="PTHR46268:SF6">
    <property type="entry name" value="UNIVERSAL STRESS PROTEIN UP12"/>
    <property type="match status" value="1"/>
</dbReference>
<dbReference type="RefSeq" id="WP_188978873.1">
    <property type="nucleotide sequence ID" value="NZ_BMPG01000002.1"/>
</dbReference>
<dbReference type="PANTHER" id="PTHR46268">
    <property type="entry name" value="STRESS RESPONSE PROTEIN NHAX"/>
    <property type="match status" value="1"/>
</dbReference>
<dbReference type="EMBL" id="BMPG01000002">
    <property type="protein sequence ID" value="GGL63779.1"/>
    <property type="molecule type" value="Genomic_DNA"/>
</dbReference>
<gene>
    <name evidence="3" type="ORF">GCM10009039_22090</name>
</gene>
<evidence type="ECO:0000259" key="2">
    <source>
        <dbReference type="Pfam" id="PF00582"/>
    </source>
</evidence>
<reference evidence="3" key="1">
    <citation type="journal article" date="2014" name="Int. J. Syst. Evol. Microbiol.">
        <title>Complete genome sequence of Corynebacterium casei LMG S-19264T (=DSM 44701T), isolated from a smear-ripened cheese.</title>
        <authorList>
            <consortium name="US DOE Joint Genome Institute (JGI-PGF)"/>
            <person name="Walter F."/>
            <person name="Albersmeier A."/>
            <person name="Kalinowski J."/>
            <person name="Ruckert C."/>
        </authorList>
    </citation>
    <scope>NUCLEOTIDE SEQUENCE</scope>
    <source>
        <strain evidence="3">JCM 19596</strain>
    </source>
</reference>
<dbReference type="OrthoDB" id="281037at2157"/>
<dbReference type="Pfam" id="PF00582">
    <property type="entry name" value="Usp"/>
    <property type="match status" value="1"/>
</dbReference>
<evidence type="ECO:0000313" key="3">
    <source>
        <dbReference type="EMBL" id="GGL63779.1"/>
    </source>
</evidence>
<evidence type="ECO:0000256" key="1">
    <source>
        <dbReference type="ARBA" id="ARBA00008791"/>
    </source>
</evidence>
<evidence type="ECO:0000313" key="4">
    <source>
        <dbReference type="Proteomes" id="UP000607197"/>
    </source>
</evidence>
<comment type="similarity">
    <text evidence="1">Belongs to the universal stress protein A family.</text>
</comment>
<feature type="domain" description="UspA" evidence="2">
    <location>
        <begin position="4"/>
        <end position="134"/>
    </location>
</feature>
<dbReference type="AlphaFoldDB" id="A0A830F527"/>
<accession>A0A830F527</accession>
<dbReference type="InterPro" id="IPR014729">
    <property type="entry name" value="Rossmann-like_a/b/a_fold"/>
</dbReference>